<evidence type="ECO:0000313" key="4">
    <source>
        <dbReference type="Proteomes" id="UP000636960"/>
    </source>
</evidence>
<evidence type="ECO:0000259" key="2">
    <source>
        <dbReference type="Pfam" id="PF02397"/>
    </source>
</evidence>
<keyword evidence="4" id="KW-1185">Reference proteome</keyword>
<dbReference type="PANTHER" id="PTHR30576:SF10">
    <property type="entry name" value="SLL5057 PROTEIN"/>
    <property type="match status" value="1"/>
</dbReference>
<dbReference type="Proteomes" id="UP000636960">
    <property type="component" value="Unassembled WGS sequence"/>
</dbReference>
<protein>
    <recommendedName>
        <fullName evidence="2">Bacterial sugar transferase domain-containing protein</fullName>
    </recommendedName>
</protein>
<proteinExistence type="inferred from homology"/>
<organism evidence="3 4">
    <name type="scientific">Paractinoplanes rishiriensis</name>
    <dbReference type="NCBI Taxonomy" id="1050105"/>
    <lineage>
        <taxon>Bacteria</taxon>
        <taxon>Bacillati</taxon>
        <taxon>Actinomycetota</taxon>
        <taxon>Actinomycetes</taxon>
        <taxon>Micromonosporales</taxon>
        <taxon>Micromonosporaceae</taxon>
        <taxon>Paractinoplanes</taxon>
    </lineage>
</organism>
<comment type="similarity">
    <text evidence="1">Belongs to the bacterial sugar transferase family.</text>
</comment>
<evidence type="ECO:0000256" key="1">
    <source>
        <dbReference type="ARBA" id="ARBA00006464"/>
    </source>
</evidence>
<gene>
    <name evidence="3" type="ORF">Ari01nite_58960</name>
</gene>
<dbReference type="GO" id="GO:0016780">
    <property type="term" value="F:phosphotransferase activity, for other substituted phosphate groups"/>
    <property type="evidence" value="ECO:0007669"/>
    <property type="project" value="TreeGrafter"/>
</dbReference>
<reference evidence="3" key="1">
    <citation type="submission" date="2021-01" db="EMBL/GenBank/DDBJ databases">
        <title>Whole genome shotgun sequence of Actinoplanes rishiriensis NBRC 108556.</title>
        <authorList>
            <person name="Komaki H."/>
            <person name="Tamura T."/>
        </authorList>
    </citation>
    <scope>NUCLEOTIDE SEQUENCE</scope>
    <source>
        <strain evidence="3">NBRC 108556</strain>
    </source>
</reference>
<evidence type="ECO:0000313" key="3">
    <source>
        <dbReference type="EMBL" id="GIE98431.1"/>
    </source>
</evidence>
<name>A0A919K037_9ACTN</name>
<accession>A0A919K037</accession>
<comment type="caution">
    <text evidence="3">The sequence shown here is derived from an EMBL/GenBank/DDBJ whole genome shotgun (WGS) entry which is preliminary data.</text>
</comment>
<dbReference type="InterPro" id="IPR003362">
    <property type="entry name" value="Bact_transf"/>
</dbReference>
<dbReference type="AlphaFoldDB" id="A0A919K037"/>
<dbReference type="EMBL" id="BOMV01000062">
    <property type="protein sequence ID" value="GIE98431.1"/>
    <property type="molecule type" value="Genomic_DNA"/>
</dbReference>
<sequence>MKRALDLALAGLGLLLLSPLLAALWLAVRLTSPGPAVFRQERLGLHQRPFTMYKFRSMSVGNSDAAHRAYVSRMLTSDGTGTERVNGLYKLDGDPRVTPLGGWLRRTSLDELPQLVNVLKGEMSLVGPRPVLAWEAALFQPEALARFQTRPGLTGLWQVSGRNMLTMPQALALDVEYVRRQSLWLDISILVRTLPAQLRRGAA</sequence>
<dbReference type="PANTHER" id="PTHR30576">
    <property type="entry name" value="COLANIC BIOSYNTHESIS UDP-GLUCOSE LIPID CARRIER TRANSFERASE"/>
    <property type="match status" value="1"/>
</dbReference>
<dbReference type="RefSeq" id="WP_203785461.1">
    <property type="nucleotide sequence ID" value="NZ_BOMV01000062.1"/>
</dbReference>
<dbReference type="Pfam" id="PF02397">
    <property type="entry name" value="Bac_transf"/>
    <property type="match status" value="1"/>
</dbReference>
<feature type="domain" description="Bacterial sugar transferase" evidence="2">
    <location>
        <begin position="2"/>
        <end position="197"/>
    </location>
</feature>